<dbReference type="KEGG" id="mhi:Mhar_2305"/>
<organism evidence="1 2">
    <name type="scientific">Methanothrix harundinacea (strain 6Ac)</name>
    <name type="common">Methanosaeta harundinacea</name>
    <dbReference type="NCBI Taxonomy" id="1110509"/>
    <lineage>
        <taxon>Archaea</taxon>
        <taxon>Methanobacteriati</taxon>
        <taxon>Methanobacteriota</taxon>
        <taxon>Stenosarchaea group</taxon>
        <taxon>Methanomicrobia</taxon>
        <taxon>Methanotrichales</taxon>
        <taxon>Methanotrichaceae</taxon>
        <taxon>Methanothrix</taxon>
    </lineage>
</organism>
<reference evidence="1 2" key="1">
    <citation type="journal article" date="2012" name="PLoS ONE">
        <title>The genome characteristics and predicted function of methyl-group oxidation pathway in the obligate aceticlastic methanogens, Methanosaeta spp.</title>
        <authorList>
            <person name="Zhu J."/>
            <person name="Zheng H."/>
            <person name="Ai G."/>
            <person name="Zhang G."/>
            <person name="Liu D."/>
            <person name="Liu X."/>
            <person name="Dong X."/>
        </authorList>
    </citation>
    <scope>NUCLEOTIDE SEQUENCE [LARGE SCALE GENOMIC DNA]</scope>
    <source>
        <strain evidence="1 2">6Ac</strain>
    </source>
</reference>
<proteinExistence type="predicted"/>
<gene>
    <name evidence="1" type="ordered locus">Mhar_2305</name>
</gene>
<name>G7WQM3_METH6</name>
<dbReference type="Proteomes" id="UP000005877">
    <property type="component" value="Chromosome"/>
</dbReference>
<dbReference type="HOGENOM" id="CLU_989050_0_0_2"/>
<evidence type="ECO:0000313" key="1">
    <source>
        <dbReference type="EMBL" id="AET65657.1"/>
    </source>
</evidence>
<evidence type="ECO:0000313" key="2">
    <source>
        <dbReference type="Proteomes" id="UP000005877"/>
    </source>
</evidence>
<dbReference type="AlphaFoldDB" id="G7WQM3"/>
<keyword evidence="2" id="KW-1185">Reference proteome</keyword>
<sequence>MKAIRPPIIVLGMMLLGIAAVTAELPEFNAGAAVNMGLPVSLDLLSQGAEIKYEMVTEKDSLVVYRLNESTGDWVYVSGDGSILVARTAEFDFDAMEDLRTELYDAIDFIAATGTNVSAEERKDAMDGIVYYGNYHSLKYPFTGNCEIHLVVPNCTIEAARFSVDGSSYYRGECSTCDRGHEYYINGTKITFCARPTLSSHSGYCRVPQVEITERLMEGTFNITSKDVADDEEMTMNIEIITSSEPQEPFLLYAPQSGAGITETADSHGLEALREATHLDI</sequence>
<dbReference type="GeneID" id="12511483"/>
<accession>G7WQM3</accession>
<dbReference type="RefSeq" id="WP_014587833.1">
    <property type="nucleotide sequence ID" value="NC_017527.1"/>
</dbReference>
<dbReference type="EMBL" id="CP003117">
    <property type="protein sequence ID" value="AET65657.1"/>
    <property type="molecule type" value="Genomic_DNA"/>
</dbReference>
<protein>
    <submittedName>
        <fullName evidence="1">Uncharacterized protein</fullName>
    </submittedName>
</protein>
<dbReference type="PATRIC" id="fig|1110509.7.peg.2552"/>